<evidence type="ECO:0000259" key="3">
    <source>
        <dbReference type="PROSITE" id="PS50111"/>
    </source>
</evidence>
<dbReference type="InterPro" id="IPR004089">
    <property type="entry name" value="MCPsignal_dom"/>
</dbReference>
<protein>
    <recommendedName>
        <fullName evidence="3">Methyl-accepting transducer domain-containing protein</fullName>
    </recommendedName>
</protein>
<dbReference type="PANTHER" id="PTHR32089:SF112">
    <property type="entry name" value="LYSOZYME-LIKE PROTEIN-RELATED"/>
    <property type="match status" value="1"/>
</dbReference>
<dbReference type="EMBL" id="RXNT01000001">
    <property type="protein sequence ID" value="RTR35988.1"/>
    <property type="molecule type" value="Genomic_DNA"/>
</dbReference>
<gene>
    <name evidence="4" type="ORF">EKG37_00050</name>
</gene>
<accession>A0A3S0KWK5</accession>
<dbReference type="Proteomes" id="UP000271374">
    <property type="component" value="Unassembled WGS sequence"/>
</dbReference>
<evidence type="ECO:0000313" key="4">
    <source>
        <dbReference type="EMBL" id="RTR35988.1"/>
    </source>
</evidence>
<evidence type="ECO:0000256" key="1">
    <source>
        <dbReference type="ARBA" id="ARBA00023224"/>
    </source>
</evidence>
<organism evidence="4 5">
    <name type="scientific">Bacillus yapensis</name>
    <dbReference type="NCBI Taxonomy" id="2492960"/>
    <lineage>
        <taxon>Bacteria</taxon>
        <taxon>Bacillati</taxon>
        <taxon>Bacillota</taxon>
        <taxon>Bacilli</taxon>
        <taxon>Bacillales</taxon>
        <taxon>Bacillaceae</taxon>
        <taxon>Bacillus</taxon>
    </lineage>
</organism>
<dbReference type="GO" id="GO:0007165">
    <property type="term" value="P:signal transduction"/>
    <property type="evidence" value="ECO:0007669"/>
    <property type="project" value="UniProtKB-KW"/>
</dbReference>
<reference evidence="4 5" key="1">
    <citation type="submission" date="2018-12" db="EMBL/GenBank/DDBJ databases">
        <title>Bacillus yapensis draft genome sequence.</title>
        <authorList>
            <person name="Yu L."/>
            <person name="Xu X."/>
            <person name="Tang X."/>
        </authorList>
    </citation>
    <scope>NUCLEOTIDE SEQUENCE [LARGE SCALE GENOMIC DNA]</scope>
    <source>
        <strain evidence="4 5">XXST-01</strain>
    </source>
</reference>
<dbReference type="SMART" id="SM00283">
    <property type="entry name" value="MA"/>
    <property type="match status" value="1"/>
</dbReference>
<dbReference type="OrthoDB" id="9807021at2"/>
<evidence type="ECO:0000256" key="2">
    <source>
        <dbReference type="PROSITE-ProRule" id="PRU00284"/>
    </source>
</evidence>
<feature type="domain" description="Methyl-accepting transducer" evidence="3">
    <location>
        <begin position="107"/>
        <end position="274"/>
    </location>
</feature>
<dbReference type="PANTHER" id="PTHR32089">
    <property type="entry name" value="METHYL-ACCEPTING CHEMOTAXIS PROTEIN MCPB"/>
    <property type="match status" value="1"/>
</dbReference>
<proteinExistence type="predicted"/>
<dbReference type="SUPFAM" id="SSF58104">
    <property type="entry name" value="Methyl-accepting chemotaxis protein (MCP) signaling domain"/>
    <property type="match status" value="1"/>
</dbReference>
<comment type="caution">
    <text evidence="4">The sequence shown here is derived from an EMBL/GenBank/DDBJ whole genome shotgun (WGS) entry which is preliminary data.</text>
</comment>
<evidence type="ECO:0000313" key="5">
    <source>
        <dbReference type="Proteomes" id="UP000271374"/>
    </source>
</evidence>
<name>A0A3S0KWK5_9BACI</name>
<dbReference type="AlphaFoldDB" id="A0A3S0KWK5"/>
<dbReference type="Pfam" id="PF00015">
    <property type="entry name" value="MCPsignal"/>
    <property type="match status" value="1"/>
</dbReference>
<keyword evidence="5" id="KW-1185">Reference proteome</keyword>
<sequence>MSQKLQGILDSAETIQRSFSEPTSILVTDTKQILVQVRASFDTTNIPAGTRLDSMPPNPLLEESLRTGKVNKAEFGTDNDFGLPFIVTWNPIIDNREVVGLLITTTSTEKIENLRNIASELSVASEEMSATSEQLSNVSHTISEKIQAISSDSESISKMIEDAYQVIKSVQEIANQSKILGLNAAIEAARAGEYGKGFSVVANEIRRMADQSKESSVSIIEYLEKVNAAINGNNSSIHEIVTMVEEHTASLAEFNNSLDLIASSADKLMSSSKL</sequence>
<dbReference type="Gene3D" id="1.10.287.950">
    <property type="entry name" value="Methyl-accepting chemotaxis protein"/>
    <property type="match status" value="1"/>
</dbReference>
<dbReference type="GO" id="GO:0016020">
    <property type="term" value="C:membrane"/>
    <property type="evidence" value="ECO:0007669"/>
    <property type="project" value="InterPro"/>
</dbReference>
<dbReference type="PROSITE" id="PS50111">
    <property type="entry name" value="CHEMOTAXIS_TRANSDUC_2"/>
    <property type="match status" value="1"/>
</dbReference>
<keyword evidence="1 2" id="KW-0807">Transducer</keyword>